<evidence type="ECO:0000313" key="4">
    <source>
        <dbReference type="Proteomes" id="UP001146351"/>
    </source>
</evidence>
<reference evidence="3" key="1">
    <citation type="submission" date="2022-11" db="EMBL/GenBank/DDBJ databases">
        <authorList>
            <person name="Petersen C."/>
        </authorList>
    </citation>
    <scope>NUCLEOTIDE SEQUENCE</scope>
    <source>
        <strain evidence="3">IBT 21917</strain>
    </source>
</reference>
<name>A0A9W9LVT3_9EURO</name>
<proteinExistence type="predicted"/>
<dbReference type="Proteomes" id="UP001146351">
    <property type="component" value="Unassembled WGS sequence"/>
</dbReference>
<dbReference type="InterPro" id="IPR013087">
    <property type="entry name" value="Znf_C2H2_type"/>
</dbReference>
<dbReference type="PROSITE" id="PS00028">
    <property type="entry name" value="ZINC_FINGER_C2H2_1"/>
    <property type="match status" value="1"/>
</dbReference>
<dbReference type="AlphaFoldDB" id="A0A9W9LVT3"/>
<feature type="compositionally biased region" description="Acidic residues" evidence="1">
    <location>
        <begin position="76"/>
        <end position="89"/>
    </location>
</feature>
<feature type="compositionally biased region" description="Polar residues" evidence="1">
    <location>
        <begin position="27"/>
        <end position="41"/>
    </location>
</feature>
<feature type="compositionally biased region" description="Polar residues" evidence="1">
    <location>
        <begin position="1"/>
        <end position="18"/>
    </location>
</feature>
<organism evidence="3 4">
    <name type="scientific">Penicillium capsulatum</name>
    <dbReference type="NCBI Taxonomy" id="69766"/>
    <lineage>
        <taxon>Eukaryota</taxon>
        <taxon>Fungi</taxon>
        <taxon>Dikarya</taxon>
        <taxon>Ascomycota</taxon>
        <taxon>Pezizomycotina</taxon>
        <taxon>Eurotiomycetes</taxon>
        <taxon>Eurotiomycetidae</taxon>
        <taxon>Eurotiales</taxon>
        <taxon>Aspergillaceae</taxon>
        <taxon>Penicillium</taxon>
    </lineage>
</organism>
<comment type="caution">
    <text evidence="3">The sequence shown here is derived from an EMBL/GenBank/DDBJ whole genome shotgun (WGS) entry which is preliminary data.</text>
</comment>
<sequence>MIDVTDPTSAMDSDTSGVSFRPDFDATDNSDSGDALNSTGPITREASSLLDDRSGPSTRPKQTVRRPADAGVLPDFSDDPDDDTDEDLADIPLDYGHSDQTKVRGRRIEKRWHKYCRVKAAQPGALLKWDDPEEALREVTPNDVHRFFNYCMKLKYGEGGRHLKGTSKASALKAEWKGFRGYYRKITRTRITAEDSEEINAGIRKLIDKFNLDQQERGKEPVYVQDLTELNETILRTQERRFHFGYERIQLCLFNMLGIFTVNRLHALLSLQFKHLHFSIQHNPDGGPPVLLVEIKSEHTKKFLGISQVNNFPFPEIINDPSLVFSPHTFIFGILFWLQAFEVSALSSMEHLRNLFIEGGRQQMELPLKRRVENYYVFCKTDVVNGHAVLQWNQPMTESAMSGRLRNLGEIHGFLQSIAVSEAQQNLIMKHADTRTFLNHYLPRHIDTDMQSVMNGRESNKSLMRAITRMSRWIDKRRPRHLTSEQRASLRKHPEYVKASQRMKEQAEECQCDPSAAVQTRLEKLTREASNIFGRLERALRRKIRHEFDRKQAVIDIERQLSGAAVDDEEAKKVLQVEDQMLPEQIDLLGNLFTWPTSQSLEAEWQRRNAAVAAISQYCCFLEGGPLRGRRKRAAPSDGFDEEQTDMLPEPTKKSCSSPEPSQQDILVKAGKYIRKAKKPRRCFQCYGDTGLPIRRRTLKYSEYKSTLRHFREKHLQDRRCHMCNEDLLHEMHLRRHAEEIHRLSTERNYYVKEDRGSDIDTD</sequence>
<reference evidence="3" key="2">
    <citation type="journal article" date="2023" name="IMA Fungus">
        <title>Comparative genomic study of the Penicillium genus elucidates a diverse pangenome and 15 lateral gene transfer events.</title>
        <authorList>
            <person name="Petersen C."/>
            <person name="Sorensen T."/>
            <person name="Nielsen M.R."/>
            <person name="Sondergaard T.E."/>
            <person name="Sorensen J.L."/>
            <person name="Fitzpatrick D.A."/>
            <person name="Frisvad J.C."/>
            <person name="Nielsen K.L."/>
        </authorList>
    </citation>
    <scope>NUCLEOTIDE SEQUENCE</scope>
    <source>
        <strain evidence="3">IBT 21917</strain>
    </source>
</reference>
<gene>
    <name evidence="3" type="ORF">N7492_002184</name>
</gene>
<feature type="domain" description="C2H2-type" evidence="2">
    <location>
        <begin position="721"/>
        <end position="742"/>
    </location>
</feature>
<accession>A0A9W9LVT3</accession>
<evidence type="ECO:0000256" key="1">
    <source>
        <dbReference type="SAM" id="MobiDB-lite"/>
    </source>
</evidence>
<dbReference type="OrthoDB" id="4485682at2759"/>
<dbReference type="Pfam" id="PF11917">
    <property type="entry name" value="DUF3435"/>
    <property type="match status" value="1"/>
</dbReference>
<dbReference type="PANTHER" id="PTHR37535:SF2">
    <property type="entry name" value="FINGER DOMAIN PROTEIN, PUTATIVE (AFU_ORTHOLOGUE AFUA_6G09300)-RELATED"/>
    <property type="match status" value="1"/>
</dbReference>
<feature type="region of interest" description="Disordered" evidence="1">
    <location>
        <begin position="629"/>
        <end position="662"/>
    </location>
</feature>
<evidence type="ECO:0000259" key="2">
    <source>
        <dbReference type="PROSITE" id="PS00028"/>
    </source>
</evidence>
<evidence type="ECO:0000313" key="3">
    <source>
        <dbReference type="EMBL" id="KAJ5178974.1"/>
    </source>
</evidence>
<dbReference type="EMBL" id="JAPQKO010000002">
    <property type="protein sequence ID" value="KAJ5178974.1"/>
    <property type="molecule type" value="Genomic_DNA"/>
</dbReference>
<feature type="region of interest" description="Disordered" evidence="1">
    <location>
        <begin position="1"/>
        <end position="96"/>
    </location>
</feature>
<dbReference type="InterPro" id="IPR021842">
    <property type="entry name" value="DUF3435"/>
</dbReference>
<protein>
    <recommendedName>
        <fullName evidence="2">C2H2-type domain-containing protein</fullName>
    </recommendedName>
</protein>
<dbReference type="PANTHER" id="PTHR37535">
    <property type="entry name" value="FLUG DOMAIN PROTEIN"/>
    <property type="match status" value="1"/>
</dbReference>
<keyword evidence="4" id="KW-1185">Reference proteome</keyword>